<evidence type="ECO:0000256" key="1">
    <source>
        <dbReference type="ARBA" id="ARBA00004651"/>
    </source>
</evidence>
<proteinExistence type="predicted"/>
<evidence type="ECO:0000256" key="2">
    <source>
        <dbReference type="ARBA" id="ARBA00022475"/>
    </source>
</evidence>
<dbReference type="EMBL" id="NCXK01000003">
    <property type="protein sequence ID" value="PAK78819.1"/>
    <property type="molecule type" value="Genomic_DNA"/>
</dbReference>
<dbReference type="Pfam" id="PF01810">
    <property type="entry name" value="LysE"/>
    <property type="match status" value="1"/>
</dbReference>
<gene>
    <name evidence="7" type="ORF">B8X00_04350</name>
</gene>
<dbReference type="AlphaFoldDB" id="A0A269Y005"/>
<keyword evidence="4 6" id="KW-1133">Transmembrane helix</keyword>
<feature type="transmembrane region" description="Helical" evidence="6">
    <location>
        <begin position="55"/>
        <end position="76"/>
    </location>
</feature>
<evidence type="ECO:0000256" key="6">
    <source>
        <dbReference type="SAM" id="Phobius"/>
    </source>
</evidence>
<protein>
    <submittedName>
        <fullName evidence="7">Lysine transporter LysE</fullName>
    </submittedName>
</protein>
<dbReference type="GO" id="GO:0015171">
    <property type="term" value="F:amino acid transmembrane transporter activity"/>
    <property type="evidence" value="ECO:0007669"/>
    <property type="project" value="TreeGrafter"/>
</dbReference>
<dbReference type="Proteomes" id="UP000216151">
    <property type="component" value="Unassembled WGS sequence"/>
</dbReference>
<dbReference type="GO" id="GO:0005886">
    <property type="term" value="C:plasma membrane"/>
    <property type="evidence" value="ECO:0007669"/>
    <property type="project" value="UniProtKB-SubCell"/>
</dbReference>
<dbReference type="PANTHER" id="PTHR30086:SF19">
    <property type="entry name" value="THREONINE EFFLUX PROTEIN"/>
    <property type="match status" value="1"/>
</dbReference>
<evidence type="ECO:0000256" key="5">
    <source>
        <dbReference type="ARBA" id="ARBA00023136"/>
    </source>
</evidence>
<dbReference type="OrthoDB" id="7346064at2"/>
<evidence type="ECO:0000256" key="3">
    <source>
        <dbReference type="ARBA" id="ARBA00022692"/>
    </source>
</evidence>
<comment type="caution">
    <text evidence="7">The sequence shown here is derived from an EMBL/GenBank/DDBJ whole genome shotgun (WGS) entry which is preliminary data.</text>
</comment>
<evidence type="ECO:0000313" key="7">
    <source>
        <dbReference type="EMBL" id="PAK78819.1"/>
    </source>
</evidence>
<evidence type="ECO:0000256" key="4">
    <source>
        <dbReference type="ARBA" id="ARBA00022989"/>
    </source>
</evidence>
<name>A0A269Y005_9PROT</name>
<dbReference type="InterPro" id="IPR001123">
    <property type="entry name" value="LeuE-type"/>
</dbReference>
<keyword evidence="5 6" id="KW-0472">Membrane</keyword>
<accession>A0A269Y005</accession>
<sequence>MMVPGLDFMLVTRLAVMKGRAVALQATLGIATGVAAWGIAGFFGIRTLFIAAPWLYLTLKIGGGLYLITIGAKLLINSWKKEATADATTPHAEQRSNSFFAGLLTNLANPKAPIFTSSLFAASMPQHAPIYLGLACVASMFMIAIAWFACVAMLLSLDRVSAIFLKNRRWIDRCAGITFMGLGVRFVTERTPA</sequence>
<reference evidence="7 8" key="1">
    <citation type="submission" date="2017-04" db="EMBL/GenBank/DDBJ databases">
        <title>Kefir bacterial isolates.</title>
        <authorList>
            <person name="Kim Y."/>
            <person name="Blasche S."/>
            <person name="Patil K.R."/>
        </authorList>
    </citation>
    <scope>NUCLEOTIDE SEQUENCE [LARGE SCALE GENOMIC DNA]</scope>
    <source>
        <strain evidence="7 8">KR</strain>
    </source>
</reference>
<comment type="subcellular location">
    <subcellularLocation>
        <location evidence="1">Cell membrane</location>
        <topology evidence="1">Multi-pass membrane protein</topology>
    </subcellularLocation>
</comment>
<feature type="transmembrane region" description="Helical" evidence="6">
    <location>
        <begin position="20"/>
        <end position="43"/>
    </location>
</feature>
<organism evidence="7 8">
    <name type="scientific">Acetobacter fabarum</name>
    <dbReference type="NCBI Taxonomy" id="483199"/>
    <lineage>
        <taxon>Bacteria</taxon>
        <taxon>Pseudomonadati</taxon>
        <taxon>Pseudomonadota</taxon>
        <taxon>Alphaproteobacteria</taxon>
        <taxon>Acetobacterales</taxon>
        <taxon>Acetobacteraceae</taxon>
        <taxon>Acetobacter</taxon>
    </lineage>
</organism>
<evidence type="ECO:0000313" key="8">
    <source>
        <dbReference type="Proteomes" id="UP000216151"/>
    </source>
</evidence>
<feature type="transmembrane region" description="Helical" evidence="6">
    <location>
        <begin position="130"/>
        <end position="158"/>
    </location>
</feature>
<dbReference type="PANTHER" id="PTHR30086">
    <property type="entry name" value="ARGININE EXPORTER PROTEIN ARGO"/>
    <property type="match status" value="1"/>
</dbReference>
<keyword evidence="8" id="KW-1185">Reference proteome</keyword>
<keyword evidence="2" id="KW-1003">Cell membrane</keyword>
<keyword evidence="3 6" id="KW-0812">Transmembrane</keyword>